<protein>
    <submittedName>
        <fullName evidence="1">Uncharacterized protein</fullName>
    </submittedName>
</protein>
<keyword evidence="2" id="KW-1185">Reference proteome</keyword>
<gene>
    <name evidence="1" type="ORF">PHISCL_01187</name>
</gene>
<name>A0A3A2ZYM0_9EURO</name>
<dbReference type="EMBL" id="MVGC01000021">
    <property type="protein sequence ID" value="RJE26477.1"/>
    <property type="molecule type" value="Genomic_DNA"/>
</dbReference>
<dbReference type="Proteomes" id="UP000266188">
    <property type="component" value="Unassembled WGS sequence"/>
</dbReference>
<sequence>MTARFNDFVAAAEYIWAQQSLWASNNNYINVLPTKESKGTVQRIYDEEIRDKRNNILNSGKDYVYTYGRYRAFLLVDEDNKDNQVLPGPEYDIPTPPLPIPRANRNSLTHLLMTPIGIISDIVPAKITKNTVSNRGRVTYLRANDHNGAYSVSRRDTNPPPERYKESFLDEASGYNGQTKINLRNECAHGGNVLEEINLISESRHEIVLAHDTSADAIHSSNDHIEMPELAKIPYGIKTGNPEPGTRTDCS</sequence>
<evidence type="ECO:0000313" key="2">
    <source>
        <dbReference type="Proteomes" id="UP000266188"/>
    </source>
</evidence>
<reference evidence="2" key="1">
    <citation type="submission" date="2017-02" db="EMBL/GenBank/DDBJ databases">
        <authorList>
            <person name="Tafer H."/>
            <person name="Lopandic K."/>
        </authorList>
    </citation>
    <scope>NUCLEOTIDE SEQUENCE [LARGE SCALE GENOMIC DNA]</scope>
    <source>
        <strain evidence="2">CBS 366.77</strain>
    </source>
</reference>
<evidence type="ECO:0000313" key="1">
    <source>
        <dbReference type="EMBL" id="RJE26477.1"/>
    </source>
</evidence>
<proteinExistence type="predicted"/>
<organism evidence="1 2">
    <name type="scientific">Aspergillus sclerotialis</name>
    <dbReference type="NCBI Taxonomy" id="2070753"/>
    <lineage>
        <taxon>Eukaryota</taxon>
        <taxon>Fungi</taxon>
        <taxon>Dikarya</taxon>
        <taxon>Ascomycota</taxon>
        <taxon>Pezizomycotina</taxon>
        <taxon>Eurotiomycetes</taxon>
        <taxon>Eurotiomycetidae</taxon>
        <taxon>Eurotiales</taxon>
        <taxon>Aspergillaceae</taxon>
        <taxon>Aspergillus</taxon>
        <taxon>Aspergillus subgen. Polypaecilum</taxon>
    </lineage>
</organism>
<accession>A0A3A2ZYM0</accession>
<dbReference type="AlphaFoldDB" id="A0A3A2ZYM0"/>
<comment type="caution">
    <text evidence="1">The sequence shown here is derived from an EMBL/GenBank/DDBJ whole genome shotgun (WGS) entry which is preliminary data.</text>
</comment>